<organism evidence="7 8">
    <name type="scientific">Edaphosphingomonas laterariae</name>
    <dbReference type="NCBI Taxonomy" id="861865"/>
    <lineage>
        <taxon>Bacteria</taxon>
        <taxon>Pseudomonadati</taxon>
        <taxon>Pseudomonadota</taxon>
        <taxon>Alphaproteobacteria</taxon>
        <taxon>Sphingomonadales</taxon>
        <taxon>Rhizorhabdaceae</taxon>
        <taxon>Edaphosphingomonas</taxon>
    </lineage>
</organism>
<evidence type="ECO:0000256" key="5">
    <source>
        <dbReference type="ARBA" id="ARBA00023049"/>
    </source>
</evidence>
<keyword evidence="3" id="KW-0378">Hydrolase</keyword>
<feature type="domain" description="MPN" evidence="6">
    <location>
        <begin position="3"/>
        <end position="133"/>
    </location>
</feature>
<dbReference type="RefSeq" id="WP_089218905.1">
    <property type="nucleotide sequence ID" value="NZ_FZOS01000005.1"/>
</dbReference>
<accession>A0A239E6A1</accession>
<evidence type="ECO:0000313" key="8">
    <source>
        <dbReference type="Proteomes" id="UP000198281"/>
    </source>
</evidence>
<protein>
    <submittedName>
        <fullName evidence="7">Proteasome lid subunit RPN8/RPN11, contains Jab1/MPN metalloenzyme (JAMM) motif</fullName>
    </submittedName>
</protein>
<dbReference type="AlphaFoldDB" id="A0A239E6A1"/>
<dbReference type="GO" id="GO:0000502">
    <property type="term" value="C:proteasome complex"/>
    <property type="evidence" value="ECO:0007669"/>
    <property type="project" value="UniProtKB-KW"/>
</dbReference>
<evidence type="ECO:0000256" key="2">
    <source>
        <dbReference type="ARBA" id="ARBA00022723"/>
    </source>
</evidence>
<reference evidence="8" key="1">
    <citation type="submission" date="2017-06" db="EMBL/GenBank/DDBJ databases">
        <authorList>
            <person name="Varghese N."/>
            <person name="Submissions S."/>
        </authorList>
    </citation>
    <scope>NUCLEOTIDE SEQUENCE [LARGE SCALE GENOMIC DNA]</scope>
    <source>
        <strain evidence="8">LNB2</strain>
    </source>
</reference>
<gene>
    <name evidence="7" type="ORF">SAMN06295912_105200</name>
</gene>
<dbReference type="OrthoDB" id="9802958at2"/>
<evidence type="ECO:0000256" key="3">
    <source>
        <dbReference type="ARBA" id="ARBA00022801"/>
    </source>
</evidence>
<evidence type="ECO:0000256" key="4">
    <source>
        <dbReference type="ARBA" id="ARBA00022833"/>
    </source>
</evidence>
<dbReference type="Pfam" id="PF14464">
    <property type="entry name" value="Prok-JAB"/>
    <property type="match status" value="1"/>
</dbReference>
<dbReference type="Proteomes" id="UP000198281">
    <property type="component" value="Unassembled WGS sequence"/>
</dbReference>
<keyword evidence="2" id="KW-0479">Metal-binding</keyword>
<dbReference type="InterPro" id="IPR037518">
    <property type="entry name" value="MPN"/>
</dbReference>
<dbReference type="GO" id="GO:0008270">
    <property type="term" value="F:zinc ion binding"/>
    <property type="evidence" value="ECO:0007669"/>
    <property type="project" value="TreeGrafter"/>
</dbReference>
<dbReference type="SUPFAM" id="SSF102712">
    <property type="entry name" value="JAB1/MPN domain"/>
    <property type="match status" value="1"/>
</dbReference>
<dbReference type="GO" id="GO:0006508">
    <property type="term" value="P:proteolysis"/>
    <property type="evidence" value="ECO:0007669"/>
    <property type="project" value="UniProtKB-KW"/>
</dbReference>
<evidence type="ECO:0000259" key="6">
    <source>
        <dbReference type="PROSITE" id="PS50249"/>
    </source>
</evidence>
<dbReference type="CDD" id="cd08070">
    <property type="entry name" value="MPN_like"/>
    <property type="match status" value="1"/>
</dbReference>
<dbReference type="PANTHER" id="PTHR34858:SF1">
    <property type="entry name" value="CYSO-CYSTEINE PEPTIDASE"/>
    <property type="match status" value="1"/>
</dbReference>
<dbReference type="GO" id="GO:0008235">
    <property type="term" value="F:metalloexopeptidase activity"/>
    <property type="evidence" value="ECO:0007669"/>
    <property type="project" value="TreeGrafter"/>
</dbReference>
<dbReference type="EMBL" id="FZOS01000005">
    <property type="protein sequence ID" value="SNS39414.1"/>
    <property type="molecule type" value="Genomic_DNA"/>
</dbReference>
<keyword evidence="1" id="KW-0645">Protease</keyword>
<dbReference type="InterPro" id="IPR028090">
    <property type="entry name" value="JAB_dom_prok"/>
</dbReference>
<proteinExistence type="predicted"/>
<dbReference type="Gene3D" id="3.40.140.10">
    <property type="entry name" value="Cytidine Deaminase, domain 2"/>
    <property type="match status" value="1"/>
</dbReference>
<keyword evidence="4" id="KW-0862">Zinc</keyword>
<dbReference type="InterPro" id="IPR051929">
    <property type="entry name" value="VirAsm_ModProt"/>
</dbReference>
<dbReference type="PROSITE" id="PS50249">
    <property type="entry name" value="MPN"/>
    <property type="match status" value="1"/>
</dbReference>
<name>A0A239E6A1_9SPHN</name>
<keyword evidence="5" id="KW-0482">Metalloprotease</keyword>
<evidence type="ECO:0000256" key="1">
    <source>
        <dbReference type="ARBA" id="ARBA00022670"/>
    </source>
</evidence>
<sequence length="136" mass="14311">MHVAIASRLLRQIVHHAAGSPDREVCGLLFGTPERIVAVEATANVHADPAAFFEVDPARLFAALRGERAGGARLIGHYHSHPTGRAEPSAADAAAVDPVAERLWLIVAGEDVAAFRAGPSGAIHGRFDRVGLVVKD</sequence>
<evidence type="ECO:0000313" key="7">
    <source>
        <dbReference type="EMBL" id="SNS39414.1"/>
    </source>
</evidence>
<keyword evidence="7" id="KW-0647">Proteasome</keyword>
<keyword evidence="8" id="KW-1185">Reference proteome</keyword>
<dbReference type="PANTHER" id="PTHR34858">
    <property type="entry name" value="CYSO-CYSTEINE PEPTIDASE"/>
    <property type="match status" value="1"/>
</dbReference>